<name>A0A835H3C0_9MAGN</name>
<dbReference type="GO" id="GO:0008270">
    <property type="term" value="F:zinc ion binding"/>
    <property type="evidence" value="ECO:0007669"/>
    <property type="project" value="UniProtKB-UniRule"/>
</dbReference>
<keyword evidence="2" id="KW-0812">Transmembrane</keyword>
<comment type="similarity">
    <text evidence="1">Belongs to the FHY3/FAR1 family.</text>
</comment>
<keyword evidence="2" id="KW-0472">Membrane</keyword>
<dbReference type="GO" id="GO:0006355">
    <property type="term" value="P:regulation of DNA-templated transcription"/>
    <property type="evidence" value="ECO:0007669"/>
    <property type="project" value="UniProtKB-UniRule"/>
</dbReference>
<keyword evidence="4" id="KW-1185">Reference proteome</keyword>
<dbReference type="OrthoDB" id="1914915at2759"/>
<evidence type="ECO:0000313" key="4">
    <source>
        <dbReference type="Proteomes" id="UP000631114"/>
    </source>
</evidence>
<comment type="subcellular location">
    <subcellularLocation>
        <location evidence="1">Nucleus</location>
    </subcellularLocation>
</comment>
<comment type="caution">
    <text evidence="3">The sequence shown here is derived from an EMBL/GenBank/DDBJ whole genome shotgun (WGS) entry which is preliminary data.</text>
</comment>
<feature type="transmembrane region" description="Helical" evidence="2">
    <location>
        <begin position="58"/>
        <end position="74"/>
    </location>
</feature>
<evidence type="ECO:0000256" key="2">
    <source>
        <dbReference type="SAM" id="Phobius"/>
    </source>
</evidence>
<reference evidence="3 4" key="1">
    <citation type="submission" date="2020-10" db="EMBL/GenBank/DDBJ databases">
        <title>The Coptis chinensis genome and diversification of protoberbering-type alkaloids.</title>
        <authorList>
            <person name="Wang B."/>
            <person name="Shu S."/>
            <person name="Song C."/>
            <person name="Liu Y."/>
        </authorList>
    </citation>
    <scope>NUCLEOTIDE SEQUENCE [LARGE SCALE GENOMIC DNA]</scope>
    <source>
        <strain evidence="3">HL-2020</strain>
        <tissue evidence="3">Leaf</tissue>
    </source>
</reference>
<dbReference type="PANTHER" id="PTHR31669:SF283">
    <property type="entry name" value="PROTEIN FAR1-RELATED SEQUENCE"/>
    <property type="match status" value="1"/>
</dbReference>
<protein>
    <recommendedName>
        <fullName evidence="1">Protein FAR1-RELATED SEQUENCE</fullName>
    </recommendedName>
</protein>
<sequence length="249" mass="28765">MEEVPDNFSNKEVMGETKGNEVDKTINVELTVEKPAVGMSFSSVNDFLEFYARYGKELGFGGYYVGILLWFYYTRRFTKYILRRWNKNIKRRHTKIKISYDERSTKPESRRFDELCNAFEEVADMVVDCEDRYKELMVHVHTLKEKFSHDNGACGSAKPVSKKNTVSPAYGDGQNILTPLAVRCRGRGPFKRKQTNLEKIVQRLNKGKKNMKTSPSKENAKKDFHSLNFEEGRNMLNASNAPAYDQLTV</sequence>
<dbReference type="InterPro" id="IPR031052">
    <property type="entry name" value="FHY3/FAR1"/>
</dbReference>
<dbReference type="PANTHER" id="PTHR31669">
    <property type="entry name" value="PROTEIN FAR1-RELATED SEQUENCE 10-RELATED"/>
    <property type="match status" value="1"/>
</dbReference>
<dbReference type="EMBL" id="JADFTS010000008">
    <property type="protein sequence ID" value="KAF9592471.1"/>
    <property type="molecule type" value="Genomic_DNA"/>
</dbReference>
<organism evidence="3 4">
    <name type="scientific">Coptis chinensis</name>
    <dbReference type="NCBI Taxonomy" id="261450"/>
    <lineage>
        <taxon>Eukaryota</taxon>
        <taxon>Viridiplantae</taxon>
        <taxon>Streptophyta</taxon>
        <taxon>Embryophyta</taxon>
        <taxon>Tracheophyta</taxon>
        <taxon>Spermatophyta</taxon>
        <taxon>Magnoliopsida</taxon>
        <taxon>Ranunculales</taxon>
        <taxon>Ranunculaceae</taxon>
        <taxon>Coptidoideae</taxon>
        <taxon>Coptis</taxon>
    </lineage>
</organism>
<proteinExistence type="inferred from homology"/>
<gene>
    <name evidence="3" type="ORF">IFM89_015042</name>
</gene>
<keyword evidence="1" id="KW-0479">Metal-binding</keyword>
<keyword evidence="1" id="KW-0863">Zinc-finger</keyword>
<dbReference type="Proteomes" id="UP000631114">
    <property type="component" value="Unassembled WGS sequence"/>
</dbReference>
<keyword evidence="1" id="KW-0539">Nucleus</keyword>
<dbReference type="GO" id="GO:0005634">
    <property type="term" value="C:nucleus"/>
    <property type="evidence" value="ECO:0007669"/>
    <property type="project" value="UniProtKB-SubCell"/>
</dbReference>
<keyword evidence="1" id="KW-0862">Zinc</keyword>
<dbReference type="AlphaFoldDB" id="A0A835H3C0"/>
<accession>A0A835H3C0</accession>
<comment type="function">
    <text evidence="1">Putative transcription activator involved in regulating light control of development.</text>
</comment>
<evidence type="ECO:0000313" key="3">
    <source>
        <dbReference type="EMBL" id="KAF9592471.1"/>
    </source>
</evidence>
<keyword evidence="2" id="KW-1133">Transmembrane helix</keyword>
<evidence type="ECO:0000256" key="1">
    <source>
        <dbReference type="RuleBase" id="RU367018"/>
    </source>
</evidence>